<evidence type="ECO:0000313" key="3">
    <source>
        <dbReference type="Proteomes" id="UP001230253"/>
    </source>
</evidence>
<reference evidence="2 3" key="1">
    <citation type="submission" date="2023-07" db="EMBL/GenBank/DDBJ databases">
        <title>Genomic Encyclopedia of Type Strains, Phase IV (KMG-IV): sequencing the most valuable type-strain genomes for metagenomic binning, comparative biology and taxonomic classification.</title>
        <authorList>
            <person name="Goeker M."/>
        </authorList>
    </citation>
    <scope>NUCLEOTIDE SEQUENCE [LARGE SCALE GENOMIC DNA]</scope>
    <source>
        <strain evidence="2 3">DSM 11549</strain>
    </source>
</reference>
<proteinExistence type="predicted"/>
<accession>A0ABU0CAG7</accession>
<dbReference type="EMBL" id="JAUSUK010000002">
    <property type="protein sequence ID" value="MDQ0327525.1"/>
    <property type="molecule type" value="Genomic_DNA"/>
</dbReference>
<keyword evidence="3" id="KW-1185">Reference proteome</keyword>
<evidence type="ECO:0000256" key="1">
    <source>
        <dbReference type="SAM" id="MobiDB-lite"/>
    </source>
</evidence>
<dbReference type="RefSeq" id="WP_307155539.1">
    <property type="nucleotide sequence ID" value="NZ_JAUSUK010000002.1"/>
</dbReference>
<evidence type="ECO:0000313" key="2">
    <source>
        <dbReference type="EMBL" id="MDQ0327525.1"/>
    </source>
</evidence>
<feature type="region of interest" description="Disordered" evidence="1">
    <location>
        <begin position="1"/>
        <end position="22"/>
    </location>
</feature>
<organism evidence="2 3">
    <name type="scientific">Rhodopseudomonas julia</name>
    <dbReference type="NCBI Taxonomy" id="200617"/>
    <lineage>
        <taxon>Bacteria</taxon>
        <taxon>Pseudomonadati</taxon>
        <taxon>Pseudomonadota</taxon>
        <taxon>Alphaproteobacteria</taxon>
        <taxon>Hyphomicrobiales</taxon>
        <taxon>Nitrobacteraceae</taxon>
        <taxon>Rhodopseudomonas</taxon>
    </lineage>
</organism>
<sequence length="81" mass="9644">MDGDFSHKRSTRGRSTRGSAGDGLDIWRRETFVLPRPRARERAREFLQRFPREAYQSEVESWRELENGDIEFTMRRLPTAD</sequence>
<gene>
    <name evidence="2" type="ORF">J2R99_003394</name>
</gene>
<dbReference type="Proteomes" id="UP001230253">
    <property type="component" value="Unassembled WGS sequence"/>
</dbReference>
<comment type="caution">
    <text evidence="2">The sequence shown here is derived from an EMBL/GenBank/DDBJ whole genome shotgun (WGS) entry which is preliminary data.</text>
</comment>
<protein>
    <submittedName>
        <fullName evidence="2">Uncharacterized protein</fullName>
    </submittedName>
</protein>
<name>A0ABU0CAG7_9BRAD</name>